<dbReference type="PANTHER" id="PTHR42894:SF1">
    <property type="entry name" value="N-(5'-PHOSPHORIBOSYL)ANTHRANILATE ISOMERASE"/>
    <property type="match status" value="1"/>
</dbReference>
<dbReference type="GO" id="GO:0004640">
    <property type="term" value="F:phosphoribosylanthranilate isomerase activity"/>
    <property type="evidence" value="ECO:0007669"/>
    <property type="project" value="UniProtKB-EC"/>
</dbReference>
<organism evidence="10 11">
    <name type="scientific">Lachnoclostridium phytofermentans</name>
    <dbReference type="NCBI Taxonomy" id="66219"/>
    <lineage>
        <taxon>Bacteria</taxon>
        <taxon>Bacillati</taxon>
        <taxon>Bacillota</taxon>
        <taxon>Clostridia</taxon>
        <taxon>Lachnospirales</taxon>
        <taxon>Lachnospiraceae</taxon>
    </lineage>
</organism>
<accession>A0A3D2X775</accession>
<dbReference type="GO" id="GO:0000162">
    <property type="term" value="P:L-tryptophan biosynthetic process"/>
    <property type="evidence" value="ECO:0007669"/>
    <property type="project" value="UniProtKB-UniPathway"/>
</dbReference>
<feature type="domain" description="N-(5'phosphoribosyl) anthranilate isomerase (PRAI)" evidence="9">
    <location>
        <begin position="15"/>
        <end position="72"/>
    </location>
</feature>
<proteinExistence type="predicted"/>
<dbReference type="AlphaFoldDB" id="A0A3D2X775"/>
<protein>
    <recommendedName>
        <fullName evidence="4">N-(5'-phosphoribosyl)anthranilate isomerase</fullName>
        <ecNumber evidence="3">5.3.1.24</ecNumber>
    </recommendedName>
</protein>
<name>A0A3D2X775_9FIRM</name>
<comment type="catalytic activity">
    <reaction evidence="1">
        <text>N-(5-phospho-beta-D-ribosyl)anthranilate = 1-(2-carboxyphenylamino)-1-deoxy-D-ribulose 5-phosphate</text>
        <dbReference type="Rhea" id="RHEA:21540"/>
        <dbReference type="ChEBI" id="CHEBI:18277"/>
        <dbReference type="ChEBI" id="CHEBI:58613"/>
        <dbReference type="EC" id="5.3.1.24"/>
    </reaction>
</comment>
<keyword evidence="5" id="KW-0028">Amino-acid biosynthesis</keyword>
<comment type="caution">
    <text evidence="10">The sequence shown here is derived from an EMBL/GenBank/DDBJ whole genome shotgun (WGS) entry which is preliminary data.</text>
</comment>
<dbReference type="Gene3D" id="3.20.20.70">
    <property type="entry name" value="Aldolase class I"/>
    <property type="match status" value="1"/>
</dbReference>
<evidence type="ECO:0000313" key="11">
    <source>
        <dbReference type="Proteomes" id="UP000262969"/>
    </source>
</evidence>
<evidence type="ECO:0000256" key="1">
    <source>
        <dbReference type="ARBA" id="ARBA00001164"/>
    </source>
</evidence>
<dbReference type="Pfam" id="PF00697">
    <property type="entry name" value="PRAI"/>
    <property type="match status" value="1"/>
</dbReference>
<evidence type="ECO:0000256" key="3">
    <source>
        <dbReference type="ARBA" id="ARBA00012572"/>
    </source>
</evidence>
<sequence>MKTKICGLKSPREVEIVNKYPPDYKKPYFIAGGLTAQSVSLLDSRLRPYGVDVSSGVESMGQKDEEKKREFLLAASKIS</sequence>
<dbReference type="SUPFAM" id="SSF51366">
    <property type="entry name" value="Ribulose-phoshate binding barrel"/>
    <property type="match status" value="1"/>
</dbReference>
<dbReference type="EC" id="5.3.1.24" evidence="3"/>
<evidence type="ECO:0000256" key="6">
    <source>
        <dbReference type="ARBA" id="ARBA00022822"/>
    </source>
</evidence>
<dbReference type="InterPro" id="IPR044643">
    <property type="entry name" value="TrpF_fam"/>
</dbReference>
<evidence type="ECO:0000259" key="9">
    <source>
        <dbReference type="Pfam" id="PF00697"/>
    </source>
</evidence>
<evidence type="ECO:0000256" key="7">
    <source>
        <dbReference type="ARBA" id="ARBA00023141"/>
    </source>
</evidence>
<keyword evidence="8" id="KW-0413">Isomerase</keyword>
<keyword evidence="7" id="KW-0057">Aromatic amino acid biosynthesis</keyword>
<dbReference type="Proteomes" id="UP000262969">
    <property type="component" value="Unassembled WGS sequence"/>
</dbReference>
<evidence type="ECO:0000313" key="10">
    <source>
        <dbReference type="EMBL" id="HCL02971.1"/>
    </source>
</evidence>
<evidence type="ECO:0000256" key="5">
    <source>
        <dbReference type="ARBA" id="ARBA00022605"/>
    </source>
</evidence>
<dbReference type="InterPro" id="IPR013785">
    <property type="entry name" value="Aldolase_TIM"/>
</dbReference>
<evidence type="ECO:0000256" key="4">
    <source>
        <dbReference type="ARBA" id="ARBA00022272"/>
    </source>
</evidence>
<dbReference type="InterPro" id="IPR001240">
    <property type="entry name" value="PRAI_dom"/>
</dbReference>
<dbReference type="UniPathway" id="UPA00035">
    <property type="reaction ID" value="UER00042"/>
</dbReference>
<dbReference type="InterPro" id="IPR011060">
    <property type="entry name" value="RibuloseP-bd_barrel"/>
</dbReference>
<dbReference type="PANTHER" id="PTHR42894">
    <property type="entry name" value="N-(5'-PHOSPHORIBOSYL)ANTHRANILATE ISOMERASE"/>
    <property type="match status" value="1"/>
</dbReference>
<evidence type="ECO:0000256" key="2">
    <source>
        <dbReference type="ARBA" id="ARBA00004664"/>
    </source>
</evidence>
<gene>
    <name evidence="10" type="ORF">DHW61_11280</name>
</gene>
<keyword evidence="6" id="KW-0822">Tryptophan biosynthesis</keyword>
<reference evidence="10 11" key="1">
    <citation type="journal article" date="2018" name="Nat. Biotechnol.">
        <title>A standardized bacterial taxonomy based on genome phylogeny substantially revises the tree of life.</title>
        <authorList>
            <person name="Parks D.H."/>
            <person name="Chuvochina M."/>
            <person name="Waite D.W."/>
            <person name="Rinke C."/>
            <person name="Skarshewski A."/>
            <person name="Chaumeil P.A."/>
            <person name="Hugenholtz P."/>
        </authorList>
    </citation>
    <scope>NUCLEOTIDE SEQUENCE [LARGE SCALE GENOMIC DNA]</scope>
    <source>
        <strain evidence="10">UBA11728</strain>
    </source>
</reference>
<dbReference type="EMBL" id="DPVV01000374">
    <property type="protein sequence ID" value="HCL02971.1"/>
    <property type="molecule type" value="Genomic_DNA"/>
</dbReference>
<evidence type="ECO:0000256" key="8">
    <source>
        <dbReference type="ARBA" id="ARBA00023235"/>
    </source>
</evidence>
<comment type="pathway">
    <text evidence="2">Amino-acid biosynthesis; L-tryptophan biosynthesis; L-tryptophan from chorismate: step 3/5.</text>
</comment>